<proteinExistence type="predicted"/>
<dbReference type="EMBL" id="AP018203">
    <property type="protein sequence ID" value="BAY54494.1"/>
    <property type="molecule type" value="Genomic_DNA"/>
</dbReference>
<dbReference type="Proteomes" id="UP000217895">
    <property type="component" value="Chromosome"/>
</dbReference>
<sequence length="92" mass="10795">MVFKVVTRNVDRDFDRWIDALDFAKSLMPDCKWFQDVRIFEKGNLVWVYSRSHKFPQFVGAGVYDRLAKRFLIETLESENALEAAEDEDAST</sequence>
<dbReference type="AlphaFoldDB" id="A0A1Z4JCH6"/>
<protein>
    <submittedName>
        <fullName evidence="1">Dihydropteroate synthase</fullName>
    </submittedName>
</protein>
<keyword evidence="2" id="KW-1185">Reference proteome</keyword>
<evidence type="ECO:0000313" key="1">
    <source>
        <dbReference type="EMBL" id="BAY54494.1"/>
    </source>
</evidence>
<gene>
    <name evidence="1" type="ORF">NIES2135_13110</name>
</gene>
<organism evidence="1 2">
    <name type="scientific">Leptolyngbya boryana NIES-2135</name>
    <dbReference type="NCBI Taxonomy" id="1973484"/>
    <lineage>
        <taxon>Bacteria</taxon>
        <taxon>Bacillati</taxon>
        <taxon>Cyanobacteriota</taxon>
        <taxon>Cyanophyceae</taxon>
        <taxon>Leptolyngbyales</taxon>
        <taxon>Leptolyngbyaceae</taxon>
        <taxon>Leptolyngbya group</taxon>
        <taxon>Leptolyngbya</taxon>
    </lineage>
</organism>
<name>A0A1Z4JCH6_LEPBY</name>
<reference evidence="1 2" key="1">
    <citation type="submission" date="2017-06" db="EMBL/GenBank/DDBJ databases">
        <title>Genome sequencing of cyanobaciteial culture collection at National Institute for Environmental Studies (NIES).</title>
        <authorList>
            <person name="Hirose Y."/>
            <person name="Shimura Y."/>
            <person name="Fujisawa T."/>
            <person name="Nakamura Y."/>
            <person name="Kawachi M."/>
        </authorList>
    </citation>
    <scope>NUCLEOTIDE SEQUENCE [LARGE SCALE GENOMIC DNA]</scope>
    <source>
        <strain evidence="1 2">NIES-2135</strain>
    </source>
</reference>
<evidence type="ECO:0000313" key="2">
    <source>
        <dbReference type="Proteomes" id="UP000217895"/>
    </source>
</evidence>
<accession>A0A1Z4JCH6</accession>